<gene>
    <name evidence="8" type="ORF">BJ095_10543</name>
</gene>
<dbReference type="InterPro" id="IPR020610">
    <property type="entry name" value="Thiolase_AS"/>
</dbReference>
<evidence type="ECO:0000313" key="9">
    <source>
        <dbReference type="Proteomes" id="UP000247416"/>
    </source>
</evidence>
<keyword evidence="3 5" id="KW-0012">Acyltransferase</keyword>
<dbReference type="EMBL" id="QJTJ01000005">
    <property type="protein sequence ID" value="PYF07253.1"/>
    <property type="molecule type" value="Genomic_DNA"/>
</dbReference>
<evidence type="ECO:0000313" key="8">
    <source>
        <dbReference type="EMBL" id="PYF07253.1"/>
    </source>
</evidence>
<feature type="active site" description="Proton acceptor" evidence="4">
    <location>
        <position position="368"/>
    </location>
</feature>
<protein>
    <submittedName>
        <fullName evidence="8">Acetyl-CoA acetyltransferase family protein</fullName>
    </submittedName>
</protein>
<evidence type="ECO:0000259" key="6">
    <source>
        <dbReference type="Pfam" id="PF00108"/>
    </source>
</evidence>
<feature type="domain" description="Thiolase C-terminal" evidence="7">
    <location>
        <begin position="260"/>
        <end position="381"/>
    </location>
</feature>
<dbReference type="FunFam" id="3.40.47.10:FF:000010">
    <property type="entry name" value="Acetyl-CoA acetyltransferase (Thiolase)"/>
    <property type="match status" value="1"/>
</dbReference>
<dbReference type="PANTHER" id="PTHR43365">
    <property type="entry name" value="BLR7806 PROTEIN"/>
    <property type="match status" value="1"/>
</dbReference>
<comment type="similarity">
    <text evidence="1 5">Belongs to the thiolase-like superfamily. Thiolase family.</text>
</comment>
<reference evidence="8 9" key="1">
    <citation type="submission" date="2018-06" db="EMBL/GenBank/DDBJ databases">
        <title>Genomic Encyclopedia of Archaeal and Bacterial Type Strains, Phase II (KMG-II): from individual species to whole genera.</title>
        <authorList>
            <person name="Goeker M."/>
        </authorList>
    </citation>
    <scope>NUCLEOTIDE SEQUENCE [LARGE SCALE GENOMIC DNA]</scope>
    <source>
        <strain evidence="8 9">KACC 16626</strain>
    </source>
</reference>
<dbReference type="PANTHER" id="PTHR43365:SF1">
    <property type="entry name" value="ACETYL-COA C-ACYLTRANSFERASE"/>
    <property type="match status" value="1"/>
</dbReference>
<evidence type="ECO:0000256" key="1">
    <source>
        <dbReference type="ARBA" id="ARBA00010982"/>
    </source>
</evidence>
<proteinExistence type="inferred from homology"/>
<accession>A0A318TSE7</accession>
<dbReference type="PROSITE" id="PS00099">
    <property type="entry name" value="THIOLASE_3"/>
    <property type="match status" value="1"/>
</dbReference>
<dbReference type="NCBIfam" id="TIGR01930">
    <property type="entry name" value="AcCoA-C-Actrans"/>
    <property type="match status" value="1"/>
</dbReference>
<keyword evidence="2 5" id="KW-0808">Transferase</keyword>
<dbReference type="Pfam" id="PF02803">
    <property type="entry name" value="Thiolase_C"/>
    <property type="match status" value="1"/>
</dbReference>
<name>A0A318TSE7_9BACL</name>
<dbReference type="PROSITE" id="PS00737">
    <property type="entry name" value="THIOLASE_2"/>
    <property type="match status" value="1"/>
</dbReference>
<evidence type="ECO:0000259" key="7">
    <source>
        <dbReference type="Pfam" id="PF02803"/>
    </source>
</evidence>
<dbReference type="InterPro" id="IPR020617">
    <property type="entry name" value="Thiolase_C"/>
</dbReference>
<dbReference type="AlphaFoldDB" id="A0A318TSE7"/>
<evidence type="ECO:0000256" key="3">
    <source>
        <dbReference type="ARBA" id="ARBA00023315"/>
    </source>
</evidence>
<dbReference type="InterPro" id="IPR020616">
    <property type="entry name" value="Thiolase_N"/>
</dbReference>
<evidence type="ECO:0000256" key="5">
    <source>
        <dbReference type="RuleBase" id="RU003557"/>
    </source>
</evidence>
<dbReference type="Proteomes" id="UP000247416">
    <property type="component" value="Unassembled WGS sequence"/>
</dbReference>
<feature type="domain" description="Thiolase N-terminal" evidence="6">
    <location>
        <begin position="4"/>
        <end position="252"/>
    </location>
</feature>
<feature type="active site" description="Acyl-thioester intermediate" evidence="4">
    <location>
        <position position="89"/>
    </location>
</feature>
<comment type="caution">
    <text evidence="8">The sequence shown here is derived from an EMBL/GenBank/DDBJ whole genome shotgun (WGS) entry which is preliminary data.</text>
</comment>
<dbReference type="Pfam" id="PF00108">
    <property type="entry name" value="Thiolase_N"/>
    <property type="match status" value="1"/>
</dbReference>
<dbReference type="SUPFAM" id="SSF53901">
    <property type="entry name" value="Thiolase-like"/>
    <property type="match status" value="2"/>
</dbReference>
<organism evidence="8 9">
    <name type="scientific">Ureibacillus chungkukjangi</name>
    <dbReference type="NCBI Taxonomy" id="1202712"/>
    <lineage>
        <taxon>Bacteria</taxon>
        <taxon>Bacillati</taxon>
        <taxon>Bacillota</taxon>
        <taxon>Bacilli</taxon>
        <taxon>Bacillales</taxon>
        <taxon>Caryophanaceae</taxon>
        <taxon>Ureibacillus</taxon>
    </lineage>
</organism>
<evidence type="ECO:0000256" key="4">
    <source>
        <dbReference type="PIRSR" id="PIRSR000429-1"/>
    </source>
</evidence>
<dbReference type="InterPro" id="IPR020613">
    <property type="entry name" value="Thiolase_CS"/>
</dbReference>
<dbReference type="OrthoDB" id="9764892at2"/>
<dbReference type="InterPro" id="IPR002155">
    <property type="entry name" value="Thiolase"/>
</dbReference>
<dbReference type="Gene3D" id="3.40.47.10">
    <property type="match status" value="1"/>
</dbReference>
<dbReference type="GO" id="GO:0003988">
    <property type="term" value="F:acetyl-CoA C-acyltransferase activity"/>
    <property type="evidence" value="ECO:0007669"/>
    <property type="project" value="UniProtKB-ARBA"/>
</dbReference>
<dbReference type="InterPro" id="IPR016039">
    <property type="entry name" value="Thiolase-like"/>
</dbReference>
<evidence type="ECO:0000256" key="2">
    <source>
        <dbReference type="ARBA" id="ARBA00022679"/>
    </source>
</evidence>
<feature type="active site" description="Proton acceptor" evidence="4">
    <location>
        <position position="338"/>
    </location>
</feature>
<sequence length="383" mass="41050">MREVVIVEGVRTAVGRRKGALSGIRADELAAVVLDEVVKRAGVNKGDVEDVILGCVTQIGEQGLNIARASLLIAGFPIHVPGVTIDRQCGSSQQAVHFAAQAIASGDMEIVIAGGVESMTRVPMFSNSLGVEPSSKLTDKYLIVNQGISSELMVKDYGFKREQLDEYSANSHLKALAAIKEGRFEKEIVPVQIQQEDGTTKHFSVDEGPREGSTVEVLSQLKTVFYEDGVITAGNASQISDGASAVLLMSREKADQLGIKPKARIIARSVVGSDPTLMLTGPVEASRRVLEKANLSINDMDTYEINEAFAQVPLAWLEELEANPEKLNPDGGAIALGHPLGATGTKLLVTLMNRLERTNQRYGLLAICEGMGMANATIIERLT</sequence>
<dbReference type="CDD" id="cd00751">
    <property type="entry name" value="thiolase"/>
    <property type="match status" value="1"/>
</dbReference>
<keyword evidence="9" id="KW-1185">Reference proteome</keyword>
<dbReference type="RefSeq" id="WP_107933222.1">
    <property type="nucleotide sequence ID" value="NZ_CP085009.1"/>
</dbReference>
<dbReference type="PIRSF" id="PIRSF000429">
    <property type="entry name" value="Ac-CoA_Ac_transf"/>
    <property type="match status" value="1"/>
</dbReference>